<evidence type="ECO:0000259" key="7">
    <source>
        <dbReference type="Pfam" id="PF14197"/>
    </source>
</evidence>
<organism evidence="8 9">
    <name type="scientific">Heterobasidion irregulare (strain TC 32-1)</name>
    <dbReference type="NCBI Taxonomy" id="747525"/>
    <lineage>
        <taxon>Eukaryota</taxon>
        <taxon>Fungi</taxon>
        <taxon>Dikarya</taxon>
        <taxon>Basidiomycota</taxon>
        <taxon>Agaricomycotina</taxon>
        <taxon>Agaricomycetes</taxon>
        <taxon>Russulales</taxon>
        <taxon>Bondarzewiaceae</taxon>
        <taxon>Heterobasidion</taxon>
        <taxon>Heterobasidion annosum species complex</taxon>
    </lineage>
</organism>
<feature type="compositionally biased region" description="Pro residues" evidence="5">
    <location>
        <begin position="785"/>
        <end position="800"/>
    </location>
</feature>
<dbReference type="GeneID" id="20674742"/>
<name>W4KAC4_HETIT</name>
<dbReference type="Pfam" id="PF06657">
    <property type="entry name" value="Cep57_MT_bd"/>
    <property type="match status" value="1"/>
</dbReference>
<proteinExistence type="predicted"/>
<feature type="compositionally biased region" description="Polar residues" evidence="5">
    <location>
        <begin position="647"/>
        <end position="656"/>
    </location>
</feature>
<evidence type="ECO:0000313" key="9">
    <source>
        <dbReference type="Proteomes" id="UP000030671"/>
    </source>
</evidence>
<keyword evidence="4" id="KW-0175">Coiled coil</keyword>
<dbReference type="GO" id="GO:0008017">
    <property type="term" value="F:microtubule binding"/>
    <property type="evidence" value="ECO:0007669"/>
    <property type="project" value="InterPro"/>
</dbReference>
<comment type="subcellular location">
    <subcellularLocation>
        <location evidence="1">Cytoplasm</location>
        <location evidence="1">Cytoskeleton</location>
        <location evidence="1">Microtubule organizing center</location>
    </subcellularLocation>
</comment>
<dbReference type="HOGENOM" id="CLU_007735_0_0_1"/>
<feature type="compositionally biased region" description="Polar residues" evidence="5">
    <location>
        <begin position="727"/>
        <end position="743"/>
    </location>
</feature>
<evidence type="ECO:0008006" key="10">
    <source>
        <dbReference type="Google" id="ProtNLM"/>
    </source>
</evidence>
<feature type="region of interest" description="Disordered" evidence="5">
    <location>
        <begin position="589"/>
        <end position="849"/>
    </location>
</feature>
<feature type="domain" description="Cep57 centrosome microtubule-binding" evidence="6">
    <location>
        <begin position="952"/>
        <end position="1027"/>
    </location>
</feature>
<feature type="compositionally biased region" description="Polar residues" evidence="5">
    <location>
        <begin position="667"/>
        <end position="685"/>
    </location>
</feature>
<reference evidence="8 9" key="1">
    <citation type="journal article" date="2012" name="New Phytol.">
        <title>Insight into trade-off between wood decay and parasitism from the genome of a fungal forest pathogen.</title>
        <authorList>
            <person name="Olson A."/>
            <person name="Aerts A."/>
            <person name="Asiegbu F."/>
            <person name="Belbahri L."/>
            <person name="Bouzid O."/>
            <person name="Broberg A."/>
            <person name="Canback B."/>
            <person name="Coutinho P.M."/>
            <person name="Cullen D."/>
            <person name="Dalman K."/>
            <person name="Deflorio G."/>
            <person name="van Diepen L.T."/>
            <person name="Dunand C."/>
            <person name="Duplessis S."/>
            <person name="Durling M."/>
            <person name="Gonthier P."/>
            <person name="Grimwood J."/>
            <person name="Fossdal C.G."/>
            <person name="Hansson D."/>
            <person name="Henrissat B."/>
            <person name="Hietala A."/>
            <person name="Himmelstrand K."/>
            <person name="Hoffmeister D."/>
            <person name="Hogberg N."/>
            <person name="James T.Y."/>
            <person name="Karlsson M."/>
            <person name="Kohler A."/>
            <person name="Kues U."/>
            <person name="Lee Y.H."/>
            <person name="Lin Y.C."/>
            <person name="Lind M."/>
            <person name="Lindquist E."/>
            <person name="Lombard V."/>
            <person name="Lucas S."/>
            <person name="Lunden K."/>
            <person name="Morin E."/>
            <person name="Murat C."/>
            <person name="Park J."/>
            <person name="Raffaello T."/>
            <person name="Rouze P."/>
            <person name="Salamov A."/>
            <person name="Schmutz J."/>
            <person name="Solheim H."/>
            <person name="Stahlberg J."/>
            <person name="Velez H."/>
            <person name="de Vries R.P."/>
            <person name="Wiebenga A."/>
            <person name="Woodward S."/>
            <person name="Yakovlev I."/>
            <person name="Garbelotto M."/>
            <person name="Martin F."/>
            <person name="Grigoriev I.V."/>
            <person name="Stenlid J."/>
        </authorList>
    </citation>
    <scope>NUCLEOTIDE SEQUENCE [LARGE SCALE GENOMIC DNA]</scope>
    <source>
        <strain evidence="8 9">TC 32-1</strain>
    </source>
</reference>
<feature type="compositionally biased region" description="Basic and acidic residues" evidence="5">
    <location>
        <begin position="686"/>
        <end position="707"/>
    </location>
</feature>
<evidence type="ECO:0000256" key="3">
    <source>
        <dbReference type="ARBA" id="ARBA00023212"/>
    </source>
</evidence>
<evidence type="ECO:0000256" key="2">
    <source>
        <dbReference type="ARBA" id="ARBA00022490"/>
    </source>
</evidence>
<feature type="compositionally biased region" description="Polar residues" evidence="5">
    <location>
        <begin position="240"/>
        <end position="253"/>
    </location>
</feature>
<dbReference type="InParanoid" id="W4KAC4"/>
<dbReference type="PANTHER" id="PTHR19336:SF9">
    <property type="entry name" value="SPINDLE POLE BODY PROTEIN PPC89"/>
    <property type="match status" value="1"/>
</dbReference>
<feature type="region of interest" description="Disordered" evidence="5">
    <location>
        <begin position="879"/>
        <end position="938"/>
    </location>
</feature>
<dbReference type="RefSeq" id="XP_009546615.1">
    <property type="nucleotide sequence ID" value="XM_009548320.1"/>
</dbReference>
<feature type="compositionally biased region" description="Polar residues" evidence="5">
    <location>
        <begin position="199"/>
        <end position="219"/>
    </location>
</feature>
<dbReference type="InterPro" id="IPR024957">
    <property type="entry name" value="Cep57_MT-bd_dom"/>
</dbReference>
<feature type="compositionally biased region" description="Basic and acidic residues" evidence="5">
    <location>
        <begin position="589"/>
        <end position="607"/>
    </location>
</feature>
<dbReference type="KEGG" id="hir:HETIRDRAFT_434337"/>
<dbReference type="GO" id="GO:0005815">
    <property type="term" value="C:microtubule organizing center"/>
    <property type="evidence" value="ECO:0007669"/>
    <property type="project" value="UniProtKB-SubCell"/>
</dbReference>
<evidence type="ECO:0000259" key="6">
    <source>
        <dbReference type="Pfam" id="PF06657"/>
    </source>
</evidence>
<dbReference type="Pfam" id="PF14197">
    <property type="entry name" value="Cep57_CLD_2"/>
    <property type="match status" value="1"/>
</dbReference>
<evidence type="ECO:0000256" key="1">
    <source>
        <dbReference type="ARBA" id="ARBA00004267"/>
    </source>
</evidence>
<sequence length="1066" mass="118759">MRGTPRLDFSIAGDEQEQHRIQLEHNLQHTDLSLHLSSAHDDYSIEYPRHHPGPTAQFSGFASFDHSREDFDPEEGLSHMHAWSYRTGDDEEGINPYGGETMSTAAHHASALTISAGLGGRGIRRDISLSGAEYDPDRPLQDLVANIDSKFSLMENDTARSRQIAPYNQLIADSPADLDRVLASQQARATAARFRSPRSPHSSATSNSEPDTPDPNTSFRPKLSDALSHLSFSPKRPRSPQLSFRSSSPAPSHTRSHRSRGSNVHVVEEHQLPPPSQPSLSFRGKDYQNEPTPKPKKTRLLPARASGPEITVRPPTPSSNNSRFTKLARGLARELETEQSRWQYPEPSQEDGAPPQGTVNARVKPPAGSSRPPFVSAKRTNKSGIVQLPDVTGLTNAVESPVKAGLQYYGYPDDDDINGDKAHLLTALNQVQHKLAHLEAENNTSRKRMREFERELDTCRQEVARERERVQRREDVIARQQRETEVFKKGKGRMIDDGEEDHKRYKEAVEEKKALESLISTLRSHMSRLTNELASHQSLLDELRSLRAADSYTLHEKVREVDRLRTEVEKVAGEVEVLKGVVEEGLRERRNRQERTKASIMDSEPHRQMQTPYETQEADPQTEGGGADDSEQEQETREEAGEDTAESSRLSVSPSPRTALPDRTIRTDQATAGTSQLIGTSTRRYVNSDELERISMEVEERRSERSLRSASRLSNSYSRSRSAANSPVPSRSPSVAGSVSGSERSAARSRHFSTSNEDKGTGPQQARAASPTTSHTSQRLRRPFSSPPQIPAESRPPAPTPAHAVGIYANATLDADQSHIPAPTKDEHRRRGRNIPPPSSSDAPASTPFPEIRGARLERMFFSAPAHNEKTCRMCRQRQRPHSPLDGNGAQKPLWYPASRGRDVRARVDDEEEGGGNDSNGRVEGAEPNVGRDKGKASDTDAYNLEFLKRSTPRDRLPPQTVLVRVLRELEDDFTHYKGIYTELADQYKLMDPASNVVKRNVLAEHLREVIDILEQKGDQIASLYDLLTFEDKPVADSVIPEKVLQRQPHAGPSGIGRSKKHTAFV</sequence>
<dbReference type="InterPro" id="IPR051756">
    <property type="entry name" value="Centrosomal_MT-associated"/>
</dbReference>
<dbReference type="Proteomes" id="UP000030671">
    <property type="component" value="Unassembled WGS sequence"/>
</dbReference>
<feature type="compositionally biased region" description="Low complexity" evidence="5">
    <location>
        <begin position="840"/>
        <end position="849"/>
    </location>
</feature>
<keyword evidence="9" id="KW-1185">Reference proteome</keyword>
<feature type="compositionally biased region" description="Low complexity" evidence="5">
    <location>
        <begin position="708"/>
        <end position="726"/>
    </location>
</feature>
<feature type="region of interest" description="Disordered" evidence="5">
    <location>
        <begin position="183"/>
        <end position="377"/>
    </location>
</feature>
<feature type="domain" description="PPC89 centrosome localisation" evidence="7">
    <location>
        <begin position="515"/>
        <end position="586"/>
    </location>
</feature>
<protein>
    <recommendedName>
        <fullName evidence="10">Cep57 centrosome microtubule-binding domain-containing protein</fullName>
    </recommendedName>
</protein>
<evidence type="ECO:0000256" key="5">
    <source>
        <dbReference type="SAM" id="MobiDB-lite"/>
    </source>
</evidence>
<feature type="coiled-coil region" evidence="4">
    <location>
        <begin position="421"/>
        <end position="574"/>
    </location>
</feature>
<dbReference type="InterPro" id="IPR025925">
    <property type="entry name" value="PPC89_CLD"/>
</dbReference>
<dbReference type="PANTHER" id="PTHR19336">
    <property type="entry name" value="UNCHARACTERIZED DUF1167"/>
    <property type="match status" value="1"/>
</dbReference>
<evidence type="ECO:0000313" key="8">
    <source>
        <dbReference type="EMBL" id="ETW82036.1"/>
    </source>
</evidence>
<gene>
    <name evidence="8" type="ORF">HETIRDRAFT_434337</name>
</gene>
<keyword evidence="3" id="KW-0206">Cytoskeleton</keyword>
<dbReference type="OrthoDB" id="76453at2759"/>
<dbReference type="AlphaFoldDB" id="W4KAC4"/>
<evidence type="ECO:0000256" key="4">
    <source>
        <dbReference type="SAM" id="Coils"/>
    </source>
</evidence>
<accession>W4KAC4</accession>
<dbReference type="EMBL" id="KI925458">
    <property type="protein sequence ID" value="ETW82036.1"/>
    <property type="molecule type" value="Genomic_DNA"/>
</dbReference>
<keyword evidence="2" id="KW-0963">Cytoplasm</keyword>
<dbReference type="eggNOG" id="ENOG502S31Z">
    <property type="taxonomic scope" value="Eukaryota"/>
</dbReference>